<dbReference type="STRING" id="1123350.SAMN02744040_00907"/>
<reference evidence="4" key="1">
    <citation type="submission" date="2016-11" db="EMBL/GenBank/DDBJ databases">
        <authorList>
            <person name="Varghese N."/>
            <person name="Submissions S."/>
        </authorList>
    </citation>
    <scope>NUCLEOTIDE SEQUENCE [LARGE SCALE GENOMIC DNA]</scope>
    <source>
        <strain evidence="4">DSM 15285</strain>
    </source>
</reference>
<dbReference type="RefSeq" id="WP_072724094.1">
    <property type="nucleotide sequence ID" value="NZ_FQXH01000008.1"/>
</dbReference>
<gene>
    <name evidence="3" type="ORF">SAMN02744040_00907</name>
</gene>
<evidence type="ECO:0000313" key="3">
    <source>
        <dbReference type="EMBL" id="SHH12751.1"/>
    </source>
</evidence>
<name>A0A1M5QFX9_9FIRM</name>
<accession>A0A1M5QFX9</accession>
<dbReference type="InterPro" id="IPR037212">
    <property type="entry name" value="Med7/Med21-like"/>
</dbReference>
<dbReference type="OrthoDB" id="1951844at2"/>
<dbReference type="AlphaFoldDB" id="A0A1M5QFX9"/>
<sequence length="161" mass="19364">MHIKNLDIKTRTEIHNFTKKILRKYQNGLRTGKLPINIFVENIFLSKNPPKWLKENPNLKNDKEFKNSYEEYIKKIVLKYKELEMLYKIQDKIGISKSRYKKANIRQQTKLKKLLNQKGYTLTIPSKYLTEKEINYMLEYLNTGSIPLGHERVYNYIKPNH</sequence>
<protein>
    <submittedName>
        <fullName evidence="3">Uncharacterized protein</fullName>
    </submittedName>
</protein>
<keyword evidence="2" id="KW-0804">Transcription</keyword>
<evidence type="ECO:0000256" key="2">
    <source>
        <dbReference type="ARBA" id="ARBA00023163"/>
    </source>
</evidence>
<proteinExistence type="predicted"/>
<evidence type="ECO:0000313" key="4">
    <source>
        <dbReference type="Proteomes" id="UP000242520"/>
    </source>
</evidence>
<dbReference type="SUPFAM" id="SSF140718">
    <property type="entry name" value="Mediator hinge subcomplex-like"/>
    <property type="match status" value="1"/>
</dbReference>
<evidence type="ECO:0000256" key="1">
    <source>
        <dbReference type="ARBA" id="ARBA00023015"/>
    </source>
</evidence>
<dbReference type="EMBL" id="FQXH01000008">
    <property type="protein sequence ID" value="SHH12751.1"/>
    <property type="molecule type" value="Genomic_DNA"/>
</dbReference>
<keyword evidence="4" id="KW-1185">Reference proteome</keyword>
<keyword evidence="1" id="KW-0805">Transcription regulation</keyword>
<organism evidence="3 4">
    <name type="scientific">Tepidibacter thalassicus DSM 15285</name>
    <dbReference type="NCBI Taxonomy" id="1123350"/>
    <lineage>
        <taxon>Bacteria</taxon>
        <taxon>Bacillati</taxon>
        <taxon>Bacillota</taxon>
        <taxon>Clostridia</taxon>
        <taxon>Peptostreptococcales</taxon>
        <taxon>Peptostreptococcaceae</taxon>
        <taxon>Tepidibacter</taxon>
    </lineage>
</organism>
<dbReference type="Proteomes" id="UP000242520">
    <property type="component" value="Unassembled WGS sequence"/>
</dbReference>